<dbReference type="InterPro" id="IPR000415">
    <property type="entry name" value="Nitroreductase-like"/>
</dbReference>
<dbReference type="EMBL" id="CP001276">
    <property type="protein sequence ID" value="ACM07088.1"/>
    <property type="molecule type" value="Genomic_DNA"/>
</dbReference>
<dbReference type="Gene3D" id="3.40.109.10">
    <property type="entry name" value="NADH Oxidase"/>
    <property type="match status" value="1"/>
</dbReference>
<feature type="domain" description="Nitroreductase" evidence="2">
    <location>
        <begin position="32"/>
        <end position="204"/>
    </location>
</feature>
<dbReference type="GO" id="GO:0016491">
    <property type="term" value="F:oxidoreductase activity"/>
    <property type="evidence" value="ECO:0007669"/>
    <property type="project" value="InterPro"/>
</dbReference>
<dbReference type="AlphaFoldDB" id="B9L4U0"/>
<dbReference type="InterPro" id="IPR050627">
    <property type="entry name" value="Nitroreductase/BluB"/>
</dbReference>
<dbReference type="HOGENOM" id="CLU_070764_7_2_0"/>
<proteinExistence type="predicted"/>
<dbReference type="EC" id="6.3.2.-" evidence="3"/>
<gene>
    <name evidence="3" type="ordered locus">trd_A0804</name>
</gene>
<feature type="region of interest" description="Disordered" evidence="1">
    <location>
        <begin position="1"/>
        <end position="25"/>
    </location>
</feature>
<dbReference type="Proteomes" id="UP000000447">
    <property type="component" value="Plasmid unnamed"/>
</dbReference>
<keyword evidence="3" id="KW-0614">Plasmid</keyword>
<geneLocation type="plasmid" evidence="4">
    <name>Tros</name>
</geneLocation>
<accession>B9L4U0</accession>
<dbReference type="SUPFAM" id="SSF55469">
    <property type="entry name" value="FMN-dependent nitroreductase-like"/>
    <property type="match status" value="1"/>
</dbReference>
<name>B9L4U0_THERP</name>
<dbReference type="OrthoDB" id="9812105at2"/>
<dbReference type="PANTHER" id="PTHR23026">
    <property type="entry name" value="NADPH NITROREDUCTASE"/>
    <property type="match status" value="1"/>
</dbReference>
<sequence length="225" mass="25178">MSHHDAVPPPLVPLPDPDRVAGSRPLDLPEIIRGRRSVRRLRTDPVAPELVTAVLEAAAWAPSPHGTQPWRFVVLTQPERKRQLADAMATAWRHHLAMDGQDEETIARRLAGSQRRLCEAPVLILVCLDPSDLDRYPDPERQAAERTMAIQSLGAAIQNLLLMAYRLGLDTGWMCAPLFCPAVVREILDLPPVLEPQALVTLGYAAADPQRRPRRPLHQLIVRWE</sequence>
<evidence type="ECO:0000313" key="4">
    <source>
        <dbReference type="Proteomes" id="UP000000447"/>
    </source>
</evidence>
<protein>
    <submittedName>
        <fullName evidence="3">F420-0:gamma-glutamyl ligase</fullName>
        <ecNumber evidence="3">6.3.2.-</ecNumber>
    </submittedName>
</protein>
<reference evidence="3 4" key="1">
    <citation type="journal article" date="2009" name="PLoS ONE">
        <title>Complete genome sequence of the aerobic CO-oxidizing thermophile Thermomicrobium roseum.</title>
        <authorList>
            <person name="Wu D."/>
            <person name="Raymond J."/>
            <person name="Wu M."/>
            <person name="Chatterji S."/>
            <person name="Ren Q."/>
            <person name="Graham J.E."/>
            <person name="Bryant D.A."/>
            <person name="Robb F."/>
            <person name="Colman A."/>
            <person name="Tallon L.J."/>
            <person name="Badger J.H."/>
            <person name="Madupu R."/>
            <person name="Ward N.L."/>
            <person name="Eisen J.A."/>
        </authorList>
    </citation>
    <scope>NUCLEOTIDE SEQUENCE [LARGE SCALE GENOMIC DNA]</scope>
    <source>
        <strain evidence="4">ATCC 27502 / DSM 5159 / P-2</strain>
        <plasmid evidence="3">unnamed</plasmid>
    </source>
</reference>
<dbReference type="RefSeq" id="WP_012643075.1">
    <property type="nucleotide sequence ID" value="NC_011961.1"/>
</dbReference>
<evidence type="ECO:0000259" key="2">
    <source>
        <dbReference type="Pfam" id="PF00881"/>
    </source>
</evidence>
<dbReference type="GO" id="GO:0016874">
    <property type="term" value="F:ligase activity"/>
    <property type="evidence" value="ECO:0007669"/>
    <property type="project" value="UniProtKB-KW"/>
</dbReference>
<dbReference type="Pfam" id="PF00881">
    <property type="entry name" value="Nitroreductase"/>
    <property type="match status" value="1"/>
</dbReference>
<dbReference type="PANTHER" id="PTHR23026:SF123">
    <property type="entry name" value="NAD(P)H NITROREDUCTASE RV3131-RELATED"/>
    <property type="match status" value="1"/>
</dbReference>
<dbReference type="KEGG" id="tro:trd_A0804"/>
<dbReference type="InterPro" id="IPR029479">
    <property type="entry name" value="Nitroreductase"/>
</dbReference>
<organism evidence="3 4">
    <name type="scientific">Thermomicrobium roseum (strain ATCC 27502 / DSM 5159 / P-2)</name>
    <dbReference type="NCBI Taxonomy" id="309801"/>
    <lineage>
        <taxon>Bacteria</taxon>
        <taxon>Pseudomonadati</taxon>
        <taxon>Thermomicrobiota</taxon>
        <taxon>Thermomicrobia</taxon>
        <taxon>Thermomicrobiales</taxon>
        <taxon>Thermomicrobiaceae</taxon>
        <taxon>Thermomicrobium</taxon>
    </lineage>
</organism>
<keyword evidence="3" id="KW-0436">Ligase</keyword>
<evidence type="ECO:0000313" key="3">
    <source>
        <dbReference type="EMBL" id="ACM07088.1"/>
    </source>
</evidence>
<keyword evidence="4" id="KW-1185">Reference proteome</keyword>
<evidence type="ECO:0000256" key="1">
    <source>
        <dbReference type="SAM" id="MobiDB-lite"/>
    </source>
</evidence>
<dbReference type="eggNOG" id="COG0778">
    <property type="taxonomic scope" value="Bacteria"/>
</dbReference>